<dbReference type="SUPFAM" id="SSF47598">
    <property type="entry name" value="Ribbon-helix-helix"/>
    <property type="match status" value="1"/>
</dbReference>
<feature type="compositionally biased region" description="Basic and acidic residues" evidence="1">
    <location>
        <begin position="1"/>
        <end position="10"/>
    </location>
</feature>
<comment type="caution">
    <text evidence="3">The sequence shown here is derived from an EMBL/GenBank/DDBJ whole genome shotgun (WGS) entry which is preliminary data.</text>
</comment>
<feature type="domain" description="Ribbon-helix-helix protein CopG" evidence="2">
    <location>
        <begin position="51"/>
        <end position="87"/>
    </location>
</feature>
<dbReference type="Proteomes" id="UP000714380">
    <property type="component" value="Unassembled WGS sequence"/>
</dbReference>
<evidence type="ECO:0000259" key="2">
    <source>
        <dbReference type="Pfam" id="PF01402"/>
    </source>
</evidence>
<dbReference type="EMBL" id="JAEDAH010000013">
    <property type="protein sequence ID" value="MCA6062589.1"/>
    <property type="molecule type" value="Genomic_DNA"/>
</dbReference>
<name>A0ABS7ZLW0_9GAMM</name>
<evidence type="ECO:0000313" key="4">
    <source>
        <dbReference type="Proteomes" id="UP000714380"/>
    </source>
</evidence>
<sequence>MSIQPEDRTTIDMFAPARPGRPRSNPYDRSHQCRINKRMQRQRDKDRGLQRLEIKLDGDMINAMDKICDELGLSRADVVEMALKQWLHL</sequence>
<dbReference type="InterPro" id="IPR010985">
    <property type="entry name" value="Ribbon_hlx_hlx"/>
</dbReference>
<evidence type="ECO:0000256" key="1">
    <source>
        <dbReference type="SAM" id="MobiDB-lite"/>
    </source>
</evidence>
<dbReference type="RefSeq" id="WP_225671749.1">
    <property type="nucleotide sequence ID" value="NZ_JAEDAH010000013.1"/>
</dbReference>
<keyword evidence="4" id="KW-1185">Reference proteome</keyword>
<dbReference type="Gene3D" id="1.10.1220.10">
    <property type="entry name" value="Met repressor-like"/>
    <property type="match status" value="1"/>
</dbReference>
<dbReference type="InterPro" id="IPR002145">
    <property type="entry name" value="CopG"/>
</dbReference>
<organism evidence="3 4">
    <name type="scientific">Thalassolituus marinus</name>
    <dbReference type="NCBI Taxonomy" id="671053"/>
    <lineage>
        <taxon>Bacteria</taxon>
        <taxon>Pseudomonadati</taxon>
        <taxon>Pseudomonadota</taxon>
        <taxon>Gammaproteobacteria</taxon>
        <taxon>Oceanospirillales</taxon>
        <taxon>Oceanospirillaceae</taxon>
        <taxon>Thalassolituus</taxon>
    </lineage>
</organism>
<reference evidence="3 4" key="1">
    <citation type="submission" date="2020-12" db="EMBL/GenBank/DDBJ databases">
        <title>Novel Thalassolituus-related marine hydrocarbonoclastic bacteria mediated algae-derived hydrocarbons mineralization in twilight zone of the northern South China Sea.</title>
        <authorList>
            <person name="Dong C."/>
        </authorList>
    </citation>
    <scope>NUCLEOTIDE SEQUENCE [LARGE SCALE GENOMIC DNA]</scope>
    <source>
        <strain evidence="3 4">IMCC1826</strain>
    </source>
</reference>
<accession>A0ABS7ZLW0</accession>
<proteinExistence type="predicted"/>
<dbReference type="Pfam" id="PF01402">
    <property type="entry name" value="RHH_1"/>
    <property type="match status" value="1"/>
</dbReference>
<protein>
    <submittedName>
        <fullName evidence="3">LexA regulated protein</fullName>
    </submittedName>
</protein>
<dbReference type="InterPro" id="IPR013321">
    <property type="entry name" value="Arc_rbn_hlx_hlx"/>
</dbReference>
<evidence type="ECO:0000313" key="3">
    <source>
        <dbReference type="EMBL" id="MCA6062589.1"/>
    </source>
</evidence>
<gene>
    <name evidence="3" type="primary">ybfE</name>
    <name evidence="3" type="ORF">I9W95_03115</name>
</gene>
<feature type="region of interest" description="Disordered" evidence="1">
    <location>
        <begin position="1"/>
        <end position="31"/>
    </location>
</feature>
<dbReference type="NCBIfam" id="NF008671">
    <property type="entry name" value="PRK11675.1"/>
    <property type="match status" value="1"/>
</dbReference>